<dbReference type="Proteomes" id="UP000245802">
    <property type="component" value="Chromosome"/>
</dbReference>
<feature type="domain" description="HTH cro/C1-type" evidence="1">
    <location>
        <begin position="27"/>
        <end position="68"/>
    </location>
</feature>
<dbReference type="InterPro" id="IPR001387">
    <property type="entry name" value="Cro/C1-type_HTH"/>
</dbReference>
<organism evidence="2 3">
    <name type="scientific">Gemmata obscuriglobus</name>
    <dbReference type="NCBI Taxonomy" id="114"/>
    <lineage>
        <taxon>Bacteria</taxon>
        <taxon>Pseudomonadati</taxon>
        <taxon>Planctomycetota</taxon>
        <taxon>Planctomycetia</taxon>
        <taxon>Gemmatales</taxon>
        <taxon>Gemmataceae</taxon>
        <taxon>Gemmata</taxon>
    </lineage>
</organism>
<gene>
    <name evidence="2" type="ORF">C1280_08625</name>
</gene>
<reference evidence="2 3" key="1">
    <citation type="submission" date="2018-01" db="EMBL/GenBank/DDBJ databases">
        <title>G. obscuriglobus.</title>
        <authorList>
            <person name="Franke J."/>
            <person name="Blomberg W."/>
            <person name="Selmecki A."/>
        </authorList>
    </citation>
    <scope>NUCLEOTIDE SEQUENCE [LARGE SCALE GENOMIC DNA]</scope>
    <source>
        <strain evidence="2 3">DSM 5831</strain>
    </source>
</reference>
<dbReference type="SUPFAM" id="SSF47413">
    <property type="entry name" value="lambda repressor-like DNA-binding domains"/>
    <property type="match status" value="1"/>
</dbReference>
<dbReference type="InterPro" id="IPR010982">
    <property type="entry name" value="Lambda_DNA-bd_dom_sf"/>
</dbReference>
<evidence type="ECO:0000313" key="3">
    <source>
        <dbReference type="Proteomes" id="UP000245802"/>
    </source>
</evidence>
<dbReference type="CDD" id="cd00093">
    <property type="entry name" value="HTH_XRE"/>
    <property type="match status" value="1"/>
</dbReference>
<dbReference type="Gene3D" id="1.10.260.40">
    <property type="entry name" value="lambda repressor-like DNA-binding domains"/>
    <property type="match status" value="1"/>
</dbReference>
<dbReference type="RefSeq" id="WP_010033500.1">
    <property type="nucleotide sequence ID" value="NZ_CP025958.1"/>
</dbReference>
<proteinExistence type="predicted"/>
<dbReference type="EMBL" id="CP025958">
    <property type="protein sequence ID" value="AWM37082.1"/>
    <property type="molecule type" value="Genomic_DNA"/>
</dbReference>
<dbReference type="OrthoDB" id="513181at2"/>
<evidence type="ECO:0000259" key="1">
    <source>
        <dbReference type="PROSITE" id="PS50943"/>
    </source>
</evidence>
<evidence type="ECO:0000313" key="2">
    <source>
        <dbReference type="EMBL" id="AWM37082.1"/>
    </source>
</evidence>
<accession>A0A2Z3GYF9</accession>
<dbReference type="GO" id="GO:0003677">
    <property type="term" value="F:DNA binding"/>
    <property type="evidence" value="ECO:0007669"/>
    <property type="project" value="InterPro"/>
</dbReference>
<dbReference type="PROSITE" id="PS50943">
    <property type="entry name" value="HTH_CROC1"/>
    <property type="match status" value="1"/>
</dbReference>
<dbReference type="KEGG" id="gog:C1280_08625"/>
<name>A0A2Z3GYF9_9BACT</name>
<sequence length="72" mass="8315">MKQIHFDTKSFSLAIDAARWAKHQSWKQVSEETGVSKSTLCRIQQGKSPDVDTLARLLQWCGMDFKRFILKS</sequence>
<dbReference type="AlphaFoldDB" id="A0A2Z3GYF9"/>
<keyword evidence="3" id="KW-1185">Reference proteome</keyword>
<protein>
    <submittedName>
        <fullName evidence="2">XRE family transcriptional regulator</fullName>
    </submittedName>
</protein>